<organism evidence="3 4">
    <name type="scientific">Marchantia polymorpha subsp. ruderalis</name>
    <dbReference type="NCBI Taxonomy" id="1480154"/>
    <lineage>
        <taxon>Eukaryota</taxon>
        <taxon>Viridiplantae</taxon>
        <taxon>Streptophyta</taxon>
        <taxon>Embryophyta</taxon>
        <taxon>Marchantiophyta</taxon>
        <taxon>Marchantiopsida</taxon>
        <taxon>Marchantiidae</taxon>
        <taxon>Marchantiales</taxon>
        <taxon>Marchantiaceae</taxon>
        <taxon>Marchantia</taxon>
    </lineage>
</organism>
<feature type="transmembrane region" description="Helical" evidence="2">
    <location>
        <begin position="350"/>
        <end position="374"/>
    </location>
</feature>
<protein>
    <submittedName>
        <fullName evidence="3">Uncharacterized protein</fullName>
    </submittedName>
</protein>
<comment type="caution">
    <text evidence="3">The sequence shown here is derived from an EMBL/GenBank/DDBJ whole genome shotgun (WGS) entry which is preliminary data.</text>
</comment>
<dbReference type="AlphaFoldDB" id="A0A176VZE6"/>
<name>A0A176VZE6_MARPO</name>
<dbReference type="Proteomes" id="UP000077202">
    <property type="component" value="Unassembled WGS sequence"/>
</dbReference>
<proteinExistence type="predicted"/>
<evidence type="ECO:0000313" key="3">
    <source>
        <dbReference type="EMBL" id="OAE25681.1"/>
    </source>
</evidence>
<sequence>MDRLLVVVLMGNCSNARLNVAVDEFGGPYYCDGFFCWIFFLLVPQRIWFRGGSKRRPLLSCTSIYHVSSETSVWGRYGDKLLSKCWFSSRVVLQELLWFLYQIATLLHRTPMFMTLYPKHKDTTTYVLRFCKDFQERTNAGYVSFGSYESGPTLSSTPTTSNFIQEYRHGDLKECENYGTEFNGRDAKVIVTCGNCPGMGRCQESAGCICSVTLEASAKSCVASVVLALSCPEPGPSVVEGFAVGFSPRGKEVVSNGFTQWGYENDEHIDYRQVDPSKGLDVKLSGTAAAGTPPTIMTPSILQVDWLCESTDTYLVTIVVPVQGYDPIEFSLLKQCEWKQTKQEVGSSGWATFGWLSCIFIIMTTICCSAGFLYRTRVEKKHGLEALPGIGILSSCLDMCSTDGGDSGYRRADEATTIIGDRPLRDGASTSTRPAPRGLDGNYGAV</sequence>
<keyword evidence="2" id="KW-1133">Transmembrane helix</keyword>
<evidence type="ECO:0000256" key="2">
    <source>
        <dbReference type="SAM" id="Phobius"/>
    </source>
</evidence>
<reference evidence="3" key="1">
    <citation type="submission" date="2016-03" db="EMBL/GenBank/DDBJ databases">
        <title>Mechanisms controlling the formation of the plant cell surface in tip-growing cells are functionally conserved among land plants.</title>
        <authorList>
            <person name="Honkanen S."/>
            <person name="Jones V.A."/>
            <person name="Morieri G."/>
            <person name="Champion C."/>
            <person name="Hetherington A.J."/>
            <person name="Kelly S."/>
            <person name="Saint-Marcoux D."/>
            <person name="Proust H."/>
            <person name="Prescott H."/>
            <person name="Dolan L."/>
        </authorList>
    </citation>
    <scope>NUCLEOTIDE SEQUENCE [LARGE SCALE GENOMIC DNA]</scope>
    <source>
        <tissue evidence="3">Whole gametophyte</tissue>
    </source>
</reference>
<dbReference type="PANTHER" id="PTHR35752:SF1">
    <property type="entry name" value="G-PROTEIN COUPLED RECEPTOR"/>
    <property type="match status" value="1"/>
</dbReference>
<keyword evidence="2" id="KW-0812">Transmembrane</keyword>
<feature type="region of interest" description="Disordered" evidence="1">
    <location>
        <begin position="422"/>
        <end position="446"/>
    </location>
</feature>
<keyword evidence="2" id="KW-0472">Membrane</keyword>
<evidence type="ECO:0000313" key="4">
    <source>
        <dbReference type="Proteomes" id="UP000077202"/>
    </source>
</evidence>
<dbReference type="EMBL" id="LVLJ01002295">
    <property type="protein sequence ID" value="OAE25681.1"/>
    <property type="molecule type" value="Genomic_DNA"/>
</dbReference>
<dbReference type="PANTHER" id="PTHR35752">
    <property type="entry name" value="G-PROTEIN COUPLED RECEPTOR"/>
    <property type="match status" value="1"/>
</dbReference>
<evidence type="ECO:0000256" key="1">
    <source>
        <dbReference type="SAM" id="MobiDB-lite"/>
    </source>
</evidence>
<accession>A0A176VZE6</accession>
<gene>
    <name evidence="3" type="ORF">AXG93_4368s1410</name>
</gene>
<keyword evidence="4" id="KW-1185">Reference proteome</keyword>